<accession>A0A0U1DJB2</accession>
<evidence type="ECO:0000313" key="1">
    <source>
        <dbReference type="EMBL" id="CQD16770.1"/>
    </source>
</evidence>
<proteinExistence type="predicted"/>
<name>A0A0U1DJB2_9MYCO</name>
<sequence>MIGTGNLFVCNRIKPCTPNVCDSAALPDYTGSGGSRRWGPPDGWSCGCNRMQ</sequence>
<dbReference type="EMBL" id="CTEC01000002">
    <property type="protein sequence ID" value="CQD16770.1"/>
    <property type="molecule type" value="Genomic_DNA"/>
</dbReference>
<dbReference type="AlphaFoldDB" id="A0A0U1DJB2"/>
<organism evidence="1 2">
    <name type="scientific">Mycobacterium europaeum</name>
    <dbReference type="NCBI Taxonomy" id="761804"/>
    <lineage>
        <taxon>Bacteria</taxon>
        <taxon>Bacillati</taxon>
        <taxon>Actinomycetota</taxon>
        <taxon>Actinomycetes</taxon>
        <taxon>Mycobacteriales</taxon>
        <taxon>Mycobacteriaceae</taxon>
        <taxon>Mycobacterium</taxon>
        <taxon>Mycobacterium simiae complex</taxon>
    </lineage>
</organism>
<evidence type="ECO:0000313" key="2">
    <source>
        <dbReference type="Proteomes" id="UP000199601"/>
    </source>
</evidence>
<keyword evidence="2" id="KW-1185">Reference proteome</keyword>
<reference evidence="2" key="1">
    <citation type="submission" date="2015-03" db="EMBL/GenBank/DDBJ databases">
        <authorList>
            <person name="Urmite Genomes"/>
        </authorList>
    </citation>
    <scope>NUCLEOTIDE SEQUENCE [LARGE SCALE GENOMIC DNA]</scope>
    <source>
        <strain evidence="2">CSUR P1344</strain>
    </source>
</reference>
<gene>
    <name evidence="1" type="ORF">BN000_03567</name>
</gene>
<dbReference type="Proteomes" id="UP000199601">
    <property type="component" value="Unassembled WGS sequence"/>
</dbReference>
<protein>
    <submittedName>
        <fullName evidence="1">Uncharacterized protein</fullName>
    </submittedName>
</protein>